<feature type="compositionally biased region" description="Gly residues" evidence="1">
    <location>
        <begin position="14"/>
        <end position="29"/>
    </location>
</feature>
<gene>
    <name evidence="2" type="ORF">AVDCRST_MAG29-1142</name>
</gene>
<reference evidence="2" key="1">
    <citation type="submission" date="2020-02" db="EMBL/GenBank/DDBJ databases">
        <authorList>
            <person name="Meier V. D."/>
        </authorList>
    </citation>
    <scope>NUCLEOTIDE SEQUENCE</scope>
    <source>
        <strain evidence="2">AVDCRST_MAG29</strain>
    </source>
</reference>
<feature type="compositionally biased region" description="Basic residues" evidence="1">
    <location>
        <begin position="171"/>
        <end position="184"/>
    </location>
</feature>
<proteinExistence type="predicted"/>
<feature type="compositionally biased region" description="Low complexity" evidence="1">
    <location>
        <begin position="59"/>
        <end position="71"/>
    </location>
</feature>
<accession>A0A6J4LHV6</accession>
<keyword evidence="2" id="KW-0560">Oxidoreductase</keyword>
<dbReference type="AlphaFoldDB" id="A0A6J4LHV6"/>
<name>A0A6J4LHV6_9ACTN</name>
<evidence type="ECO:0000313" key="2">
    <source>
        <dbReference type="EMBL" id="CAA9332755.1"/>
    </source>
</evidence>
<feature type="region of interest" description="Disordered" evidence="1">
    <location>
        <begin position="1"/>
        <end position="188"/>
    </location>
</feature>
<protein>
    <submittedName>
        <fullName evidence="2">3-oxoacyl-[acyl-carrier protein] reductase</fullName>
        <ecNumber evidence="2">1.1.1.100</ecNumber>
    </submittedName>
</protein>
<evidence type="ECO:0000256" key="1">
    <source>
        <dbReference type="SAM" id="MobiDB-lite"/>
    </source>
</evidence>
<feature type="non-terminal residue" evidence="2">
    <location>
        <position position="247"/>
    </location>
</feature>
<dbReference type="GO" id="GO:0004316">
    <property type="term" value="F:3-oxoacyl-[acyl-carrier-protein] reductase (NADPH) activity"/>
    <property type="evidence" value="ECO:0007669"/>
    <property type="project" value="UniProtKB-EC"/>
</dbReference>
<organism evidence="2">
    <name type="scientific">uncultured Nocardioidaceae bacterium</name>
    <dbReference type="NCBI Taxonomy" id="253824"/>
    <lineage>
        <taxon>Bacteria</taxon>
        <taxon>Bacillati</taxon>
        <taxon>Actinomycetota</taxon>
        <taxon>Actinomycetes</taxon>
        <taxon>Propionibacteriales</taxon>
        <taxon>Nocardioidaceae</taxon>
        <taxon>environmental samples</taxon>
    </lineage>
</organism>
<dbReference type="EMBL" id="CADCUG010000063">
    <property type="protein sequence ID" value="CAA9332755.1"/>
    <property type="molecule type" value="Genomic_DNA"/>
</dbReference>
<feature type="non-terminal residue" evidence="2">
    <location>
        <position position="1"/>
    </location>
</feature>
<feature type="compositionally biased region" description="Basic and acidic residues" evidence="1">
    <location>
        <begin position="152"/>
        <end position="162"/>
    </location>
</feature>
<feature type="compositionally biased region" description="Basic residues" evidence="1">
    <location>
        <begin position="44"/>
        <end position="55"/>
    </location>
</feature>
<feature type="region of interest" description="Disordered" evidence="1">
    <location>
        <begin position="201"/>
        <end position="221"/>
    </location>
</feature>
<feature type="compositionally biased region" description="Basic residues" evidence="1">
    <location>
        <begin position="72"/>
        <end position="87"/>
    </location>
</feature>
<sequence>EGPGDRSVARDRPGGGAGLRSPGRPGGGALRRLSTGSPADAGHLGRRRTRRRAGGPRRSGGCSQRSRGSRQPARRLGRAREQRRHLLRPPTDHVVVRGLASRLGADARSQPGGRRQRDVLRGAAPGRGRRRRRRQRVQPRRLPRRAGLPRVRSLESRPERVRAVHGAGARAARHQRRHRRAGLRGHRDGCARAGCTRGGLGQSPVTVRPGRPAGGGRRRRGVAGLAAGPLLQRHDRRRQRCLLPAQL</sequence>
<feature type="compositionally biased region" description="Basic residues" evidence="1">
    <location>
        <begin position="127"/>
        <end position="144"/>
    </location>
</feature>
<dbReference type="EC" id="1.1.1.100" evidence="2"/>